<keyword evidence="2" id="KW-1185">Reference proteome</keyword>
<dbReference type="Proteomes" id="UP001140066">
    <property type="component" value="Unassembled WGS sequence"/>
</dbReference>
<feature type="non-terminal residue" evidence="1">
    <location>
        <position position="310"/>
    </location>
</feature>
<proteinExistence type="predicted"/>
<name>A0ACC1JRY7_9FUNG</name>
<gene>
    <name evidence="1" type="primary">APC1_2</name>
    <name evidence="1" type="ORF">GGI18_006117</name>
</gene>
<protein>
    <submittedName>
        <fullName evidence="1">Anaphase-promoting complex subunit 1</fullName>
    </submittedName>
</protein>
<dbReference type="EMBL" id="JANBUK010003848">
    <property type="protein sequence ID" value="KAJ2765896.1"/>
    <property type="molecule type" value="Genomic_DNA"/>
</dbReference>
<evidence type="ECO:0000313" key="2">
    <source>
        <dbReference type="Proteomes" id="UP001140066"/>
    </source>
</evidence>
<reference evidence="1" key="1">
    <citation type="submission" date="2022-07" db="EMBL/GenBank/DDBJ databases">
        <title>Phylogenomic reconstructions and comparative analyses of Kickxellomycotina fungi.</title>
        <authorList>
            <person name="Reynolds N.K."/>
            <person name="Stajich J.E."/>
            <person name="Barry K."/>
            <person name="Grigoriev I.V."/>
            <person name="Crous P."/>
            <person name="Smith M.E."/>
        </authorList>
    </citation>
    <scope>NUCLEOTIDE SEQUENCE</scope>
    <source>
        <strain evidence="1">BCRC 34191</strain>
    </source>
</reference>
<sequence>MDQLACRTLALPLGRTLFDYSTRSLNSQEALTILGPKVSARFREHKADTVWAAGSVDTSWPLFHSGVAAALSIERSQAKGVHPSWVLLNWPSEPASDTEPGSEDDQHRKYQDSLALHAGFLLGMGLVSGQSKPEGETRLRQAATSRQAGGPLCDIPPWQAFKYLSIRHGLTSIALLLGRACAHRGSMNSSVSKVLSLHIPNLLPPGSSELMLLSYGTQAAAMLGLGLLFMRSQNRRMVEVMLRELLSIKQSPLGNTSSALDGSDAAESTAECYSLASGLALGLVVLGQGLSTQSLADLRLLDTLSETMGS</sequence>
<organism evidence="1 2">
    <name type="scientific">Coemansia linderi</name>
    <dbReference type="NCBI Taxonomy" id="2663919"/>
    <lineage>
        <taxon>Eukaryota</taxon>
        <taxon>Fungi</taxon>
        <taxon>Fungi incertae sedis</taxon>
        <taxon>Zoopagomycota</taxon>
        <taxon>Kickxellomycotina</taxon>
        <taxon>Kickxellomycetes</taxon>
        <taxon>Kickxellales</taxon>
        <taxon>Kickxellaceae</taxon>
        <taxon>Coemansia</taxon>
    </lineage>
</organism>
<accession>A0ACC1JRY7</accession>
<comment type="caution">
    <text evidence="1">The sequence shown here is derived from an EMBL/GenBank/DDBJ whole genome shotgun (WGS) entry which is preliminary data.</text>
</comment>
<evidence type="ECO:0000313" key="1">
    <source>
        <dbReference type="EMBL" id="KAJ2765896.1"/>
    </source>
</evidence>